<dbReference type="Pfam" id="PF01636">
    <property type="entry name" value="APH"/>
    <property type="match status" value="1"/>
</dbReference>
<dbReference type="Gene3D" id="3.40.50.300">
    <property type="entry name" value="P-loop containing nucleotide triphosphate hydrolases"/>
    <property type="match status" value="1"/>
</dbReference>
<dbReference type="PANTHER" id="PTHR43883">
    <property type="entry name" value="SLR0207 PROTEIN"/>
    <property type="match status" value="1"/>
</dbReference>
<dbReference type="PANTHER" id="PTHR43883:SF1">
    <property type="entry name" value="GLUCONOKINASE"/>
    <property type="match status" value="1"/>
</dbReference>
<dbReference type="InterPro" id="IPR027417">
    <property type="entry name" value="P-loop_NTPase"/>
</dbReference>
<evidence type="ECO:0000313" key="2">
    <source>
        <dbReference type="EMBL" id="MCS0496852.1"/>
    </source>
</evidence>
<dbReference type="InterPro" id="IPR011009">
    <property type="entry name" value="Kinase-like_dom_sf"/>
</dbReference>
<dbReference type="Pfam" id="PF13671">
    <property type="entry name" value="AAA_33"/>
    <property type="match status" value="1"/>
</dbReference>
<dbReference type="InterPro" id="IPR052732">
    <property type="entry name" value="Cell-binding_unc_protein"/>
</dbReference>
<comment type="caution">
    <text evidence="2">The sequence shown here is derived from an EMBL/GenBank/DDBJ whole genome shotgun (WGS) entry which is preliminary data.</text>
</comment>
<gene>
    <name evidence="2" type="ORF">NVS89_17265</name>
</gene>
<evidence type="ECO:0000313" key="3">
    <source>
        <dbReference type="Proteomes" id="UP001151088"/>
    </source>
</evidence>
<organism evidence="2 3">
    <name type="scientific">Ancylobacter mangrovi</name>
    <dbReference type="NCBI Taxonomy" id="2972472"/>
    <lineage>
        <taxon>Bacteria</taxon>
        <taxon>Pseudomonadati</taxon>
        <taxon>Pseudomonadota</taxon>
        <taxon>Alphaproteobacteria</taxon>
        <taxon>Hyphomicrobiales</taxon>
        <taxon>Xanthobacteraceae</taxon>
        <taxon>Ancylobacter</taxon>
    </lineage>
</organism>
<dbReference type="EMBL" id="JANTHZ010000008">
    <property type="protein sequence ID" value="MCS0496852.1"/>
    <property type="molecule type" value="Genomic_DNA"/>
</dbReference>
<dbReference type="InterPro" id="IPR002575">
    <property type="entry name" value="Aminoglycoside_PTrfase"/>
</dbReference>
<accession>A0A9X2T3A0</accession>
<dbReference type="SUPFAM" id="SSF56112">
    <property type="entry name" value="Protein kinase-like (PK-like)"/>
    <property type="match status" value="1"/>
</dbReference>
<reference evidence="2" key="1">
    <citation type="submission" date="2022-08" db="EMBL/GenBank/DDBJ databases">
        <authorList>
            <person name="Li F."/>
        </authorList>
    </citation>
    <scope>NUCLEOTIDE SEQUENCE</scope>
    <source>
        <strain evidence="2">MQZ15Z-1</strain>
    </source>
</reference>
<keyword evidence="3" id="KW-1185">Reference proteome</keyword>
<dbReference type="Proteomes" id="UP001151088">
    <property type="component" value="Unassembled WGS sequence"/>
</dbReference>
<dbReference type="AlphaFoldDB" id="A0A9X2T3A0"/>
<evidence type="ECO:0000259" key="1">
    <source>
        <dbReference type="Pfam" id="PF01636"/>
    </source>
</evidence>
<sequence length="520" mass="55455">MTSDHVVADQEPVFRLLADPATHGLAGEVARIDTHGAAVFLAGADVYKVKRAVRFDFMDLSTLEKRHAACRRELELNRPAAPGIYLGLVPVTRREGALHLGGEGEVVEWTVHMRRFDETATLDRIADRDGLTPALLDDLARAVLAFHERAERHVETDSPAALARVAAGVVAGLRETPRLFAPQRVAAFERALSVLLERLDPLLAQRARTGEVRRCHGDLHLRNVALIDGAPVLFDALEFDEALATIDRLYDLAFLLMDLGLRGRADAANRVLNRYLAACGDAPPYDGLAALPLFLALRAGIRAQVTAAALAHRAPAERAAGEEEALAYLAYAERALAPEPARLVAVGGLSGTGKSTLAAGLASAIGPLPGAVHLRSDVERKRLAGVGEFDRLPPGAYTMDATVAVYAALRERAGAVLAAGHGVVVDAVHQKEDERDAIEAVARAHDASFTGIWLEAPVETLAGRVEARRADASDATAEVVRQQAARAAGSLDWMRIDASGTPDEVLARVRAAMGLPAPKP</sequence>
<feature type="domain" description="Aminoglycoside phosphotransferase" evidence="1">
    <location>
        <begin position="125"/>
        <end position="280"/>
    </location>
</feature>
<protein>
    <submittedName>
        <fullName evidence="2">AAA family ATPase</fullName>
    </submittedName>
</protein>
<name>A0A9X2T3A0_9HYPH</name>
<dbReference type="RefSeq" id="WP_258734011.1">
    <property type="nucleotide sequence ID" value="NZ_JANTHZ010000008.1"/>
</dbReference>
<dbReference type="SUPFAM" id="SSF52540">
    <property type="entry name" value="P-loop containing nucleoside triphosphate hydrolases"/>
    <property type="match status" value="1"/>
</dbReference>
<proteinExistence type="predicted"/>